<organism evidence="2 3">
    <name type="scientific">Diaphorina citri</name>
    <name type="common">Asian citrus psyllid</name>
    <dbReference type="NCBI Taxonomy" id="121845"/>
    <lineage>
        <taxon>Eukaryota</taxon>
        <taxon>Metazoa</taxon>
        <taxon>Ecdysozoa</taxon>
        <taxon>Arthropoda</taxon>
        <taxon>Hexapoda</taxon>
        <taxon>Insecta</taxon>
        <taxon>Pterygota</taxon>
        <taxon>Neoptera</taxon>
        <taxon>Paraneoptera</taxon>
        <taxon>Hemiptera</taxon>
        <taxon>Sternorrhyncha</taxon>
        <taxon>Psylloidea</taxon>
        <taxon>Psyllidae</taxon>
        <taxon>Diaphorininae</taxon>
        <taxon>Diaphorina</taxon>
    </lineage>
</organism>
<dbReference type="RefSeq" id="XP_026675839.1">
    <property type="nucleotide sequence ID" value="XM_026820038.1"/>
</dbReference>
<accession>A0A3Q0II33</accession>
<gene>
    <name evidence="3" type="primary">LOC113465496</name>
</gene>
<feature type="compositionally biased region" description="Polar residues" evidence="1">
    <location>
        <begin position="177"/>
        <end position="207"/>
    </location>
</feature>
<feature type="region of interest" description="Disordered" evidence="1">
    <location>
        <begin position="1"/>
        <end position="49"/>
    </location>
</feature>
<feature type="region of interest" description="Disordered" evidence="1">
    <location>
        <begin position="149"/>
        <end position="207"/>
    </location>
</feature>
<dbReference type="PaxDb" id="121845-A0A3Q0II33"/>
<dbReference type="Proteomes" id="UP000079169">
    <property type="component" value="Unplaced"/>
</dbReference>
<dbReference type="AlphaFoldDB" id="A0A3Q0II33"/>
<evidence type="ECO:0000313" key="3">
    <source>
        <dbReference type="RefSeq" id="XP_026675839.1"/>
    </source>
</evidence>
<protein>
    <submittedName>
        <fullName evidence="3">Dentin sialophosphoprotein-like</fullName>
    </submittedName>
</protein>
<evidence type="ECO:0000256" key="1">
    <source>
        <dbReference type="SAM" id="MobiDB-lite"/>
    </source>
</evidence>
<dbReference type="GeneID" id="113465496"/>
<feature type="compositionally biased region" description="Low complexity" evidence="1">
    <location>
        <begin position="159"/>
        <end position="168"/>
    </location>
</feature>
<evidence type="ECO:0000313" key="2">
    <source>
        <dbReference type="Proteomes" id="UP000079169"/>
    </source>
</evidence>
<sequence length="437" mass="48096">MADDTEDEEIVVPEGQSNSDKGVLRRNIEDKNSGSDIEKLSESNQTSSVTRTGIILTTSQSLKETVHRKTTKTVKSGYNTHSLDEELKKIRGQQSVLTSDVKSVSTSSYTAGKVIHTSEIKDSKNLRNEISSCTADIKPLQRQSFIKSESASLRDSVESDTSSSNSFDKGMEKNLKANPSSDKALSTCSSLNRSGDSTDLDTNASSYQDETVPIIKQESLESLDNGKSKILIQTKRGYSYQEDHHDTRRNSKTSAMSSTGEENRKQWLTAESASTNTNSRSMESLRHDLKGSFISSSDRDIRRGTSAVEARSLESLEKEMRLVSSRYRRTVSGGESIDENSEIAAAAERKRGLFATASKMPVPSHLSLMPPGSYDRRITILSPHSPMISHLSTPGTSYDGGQWQFTTQTIKTRRKKGNIVLPRLVLPGSTEFDPFAG</sequence>
<dbReference type="KEGG" id="dci:113465496"/>
<feature type="compositionally biased region" description="Acidic residues" evidence="1">
    <location>
        <begin position="1"/>
        <end position="11"/>
    </location>
</feature>
<feature type="region of interest" description="Disordered" evidence="1">
    <location>
        <begin position="238"/>
        <end position="265"/>
    </location>
</feature>
<keyword evidence="2" id="KW-1185">Reference proteome</keyword>
<dbReference type="STRING" id="121845.A0A3Q0II33"/>
<reference evidence="3" key="1">
    <citation type="submission" date="2025-08" db="UniProtKB">
        <authorList>
            <consortium name="RefSeq"/>
        </authorList>
    </citation>
    <scope>IDENTIFICATION</scope>
</reference>
<feature type="compositionally biased region" description="Basic and acidic residues" evidence="1">
    <location>
        <begin position="22"/>
        <end position="41"/>
    </location>
</feature>
<proteinExistence type="predicted"/>
<name>A0A3Q0II33_DIACI</name>